<feature type="region of interest" description="Disordered" evidence="7">
    <location>
        <begin position="190"/>
        <end position="228"/>
    </location>
</feature>
<dbReference type="EMBL" id="KV460228">
    <property type="protein sequence ID" value="OBT96445.1"/>
    <property type="molecule type" value="Genomic_DNA"/>
</dbReference>
<dbReference type="InterPro" id="IPR027640">
    <property type="entry name" value="Kinesin-like_fam"/>
</dbReference>
<feature type="coiled-coil region" evidence="6">
    <location>
        <begin position="504"/>
        <end position="582"/>
    </location>
</feature>
<accession>A0A1B8GKT2</accession>
<evidence type="ECO:0000256" key="2">
    <source>
        <dbReference type="ARBA" id="ARBA00022741"/>
    </source>
</evidence>
<feature type="region of interest" description="Disordered" evidence="7">
    <location>
        <begin position="630"/>
        <end position="662"/>
    </location>
</feature>
<keyword evidence="2 5" id="KW-0547">Nucleotide-binding</keyword>
<evidence type="ECO:0000256" key="4">
    <source>
        <dbReference type="ARBA" id="ARBA00023175"/>
    </source>
</evidence>
<evidence type="ECO:0000256" key="7">
    <source>
        <dbReference type="SAM" id="MobiDB-lite"/>
    </source>
</evidence>
<dbReference type="InterPro" id="IPR001752">
    <property type="entry name" value="Kinesin_motor_dom"/>
</dbReference>
<dbReference type="AlphaFoldDB" id="A0A1B8GKT2"/>
<dbReference type="GO" id="GO:0016887">
    <property type="term" value="F:ATP hydrolysis activity"/>
    <property type="evidence" value="ECO:0007669"/>
    <property type="project" value="TreeGrafter"/>
</dbReference>
<protein>
    <recommendedName>
        <fullName evidence="8">Kinesin motor domain-containing protein</fullName>
    </recommendedName>
</protein>
<proteinExistence type="inferred from homology"/>
<dbReference type="STRING" id="342668.A0A1B8GKT2"/>
<dbReference type="GO" id="GO:0003777">
    <property type="term" value="F:microtubule motor activity"/>
    <property type="evidence" value="ECO:0007669"/>
    <property type="project" value="InterPro"/>
</dbReference>
<evidence type="ECO:0000313" key="9">
    <source>
        <dbReference type="EMBL" id="OBT96445.1"/>
    </source>
</evidence>
<dbReference type="GO" id="GO:0005874">
    <property type="term" value="C:microtubule"/>
    <property type="evidence" value="ECO:0007669"/>
    <property type="project" value="UniProtKB-KW"/>
</dbReference>
<organism evidence="9 10">
    <name type="scientific">Pseudogymnoascus verrucosus</name>
    <dbReference type="NCBI Taxonomy" id="342668"/>
    <lineage>
        <taxon>Eukaryota</taxon>
        <taxon>Fungi</taxon>
        <taxon>Dikarya</taxon>
        <taxon>Ascomycota</taxon>
        <taxon>Pezizomycotina</taxon>
        <taxon>Leotiomycetes</taxon>
        <taxon>Thelebolales</taxon>
        <taxon>Thelebolaceae</taxon>
        <taxon>Pseudogymnoascus</taxon>
    </lineage>
</organism>
<keyword evidence="1" id="KW-0493">Microtubule</keyword>
<reference evidence="9 10" key="1">
    <citation type="submission" date="2016-03" db="EMBL/GenBank/DDBJ databases">
        <title>Comparative genomics of Pseudogymnoascus destructans, the fungus causing white-nose syndrome of bats.</title>
        <authorList>
            <person name="Palmer J.M."/>
            <person name="Drees K.P."/>
            <person name="Foster J.T."/>
            <person name="Lindner D.L."/>
        </authorList>
    </citation>
    <scope>NUCLEOTIDE SEQUENCE [LARGE SCALE GENOMIC DNA]</scope>
    <source>
        <strain evidence="9 10">UAMH 10579</strain>
    </source>
</reference>
<feature type="compositionally biased region" description="Low complexity" evidence="7">
    <location>
        <begin position="484"/>
        <end position="496"/>
    </location>
</feature>
<evidence type="ECO:0000259" key="8">
    <source>
        <dbReference type="PROSITE" id="PS50067"/>
    </source>
</evidence>
<keyword evidence="6" id="KW-0175">Coiled coil</keyword>
<dbReference type="PANTHER" id="PTHR24115">
    <property type="entry name" value="KINESIN-RELATED"/>
    <property type="match status" value="1"/>
</dbReference>
<dbReference type="PANTHER" id="PTHR24115:SF1008">
    <property type="entry name" value="KINESIN-LIKE PROTEIN SUBITO"/>
    <property type="match status" value="1"/>
</dbReference>
<keyword evidence="4 5" id="KW-0505">Motor protein</keyword>
<feature type="domain" description="Kinesin motor" evidence="8">
    <location>
        <begin position="11"/>
        <end position="464"/>
    </location>
</feature>
<keyword evidence="10" id="KW-1185">Reference proteome</keyword>
<feature type="binding site" evidence="5">
    <location>
        <begin position="112"/>
        <end position="119"/>
    </location>
    <ligand>
        <name>ATP</name>
        <dbReference type="ChEBI" id="CHEBI:30616"/>
    </ligand>
</feature>
<dbReference type="OrthoDB" id="123929at2759"/>
<name>A0A1B8GKT2_9PEZI</name>
<dbReference type="PROSITE" id="PS50067">
    <property type="entry name" value="KINESIN_MOTOR_2"/>
    <property type="match status" value="1"/>
</dbReference>
<evidence type="ECO:0000256" key="3">
    <source>
        <dbReference type="ARBA" id="ARBA00022840"/>
    </source>
</evidence>
<comment type="similarity">
    <text evidence="5">Belongs to the TRAFAC class myosin-kinesin ATPase superfamily. Kinesin family.</text>
</comment>
<dbReference type="GeneID" id="28838984"/>
<feature type="compositionally biased region" description="Pro residues" evidence="7">
    <location>
        <begin position="204"/>
        <end position="219"/>
    </location>
</feature>
<dbReference type="GO" id="GO:0008017">
    <property type="term" value="F:microtubule binding"/>
    <property type="evidence" value="ECO:0007669"/>
    <property type="project" value="InterPro"/>
</dbReference>
<reference evidence="10" key="2">
    <citation type="journal article" date="2018" name="Nat. Commun.">
        <title>Extreme sensitivity to ultraviolet light in the fungal pathogen causing white-nose syndrome of bats.</title>
        <authorList>
            <person name="Palmer J.M."/>
            <person name="Drees K.P."/>
            <person name="Foster J.T."/>
            <person name="Lindner D.L."/>
        </authorList>
    </citation>
    <scope>NUCLEOTIDE SEQUENCE [LARGE SCALE GENOMIC DNA]</scope>
    <source>
        <strain evidence="10">UAMH 10579</strain>
    </source>
</reference>
<evidence type="ECO:0000313" key="10">
    <source>
        <dbReference type="Proteomes" id="UP000091956"/>
    </source>
</evidence>
<evidence type="ECO:0000256" key="6">
    <source>
        <dbReference type="SAM" id="Coils"/>
    </source>
</evidence>
<dbReference type="GO" id="GO:0005524">
    <property type="term" value="F:ATP binding"/>
    <property type="evidence" value="ECO:0007669"/>
    <property type="project" value="UniProtKB-UniRule"/>
</dbReference>
<dbReference type="Proteomes" id="UP000091956">
    <property type="component" value="Unassembled WGS sequence"/>
</dbReference>
<dbReference type="Pfam" id="PF00225">
    <property type="entry name" value="Kinesin"/>
    <property type="match status" value="1"/>
</dbReference>
<keyword evidence="3 5" id="KW-0067">ATP-binding</keyword>
<dbReference type="RefSeq" id="XP_018130178.1">
    <property type="nucleotide sequence ID" value="XM_018275061.2"/>
</dbReference>
<dbReference type="InterPro" id="IPR036961">
    <property type="entry name" value="Kinesin_motor_dom_sf"/>
</dbReference>
<sequence>MEPPPKPQSALFQVYLRLRPPPAPNSLYPTLTTSERFVTVEESNEGAPTHITLNPPNDNRRRAVEKFGFTQVFEEEASQLDIFHGTGVIPLVEGVLAANGGDGRDGLLATLGVTGSGKSHTILGSRSQRGLTQLALDLLFRSISNNILDPSTTYSLHASVAASDPSEAQVLSSQGFLDIIYGDQSCASRATSRAATPMRGESIPPTPRRPMPRSAPTPASPSIEDITLPSDPATDYAVVISMYEVYNDRIYDLLTPSPRTPSVKEPRRRPLLFKPTEASPERKLVAGLRKVICASAREALMVLEAGLHERRVAGTGSNSVSSRSHGFFCVEVKKRSRNARGETGQWRGSALTIVDLAGSERARDARTQGATLAEAGKINESLMYLGQCLQMQSELGNSTKPNLVPYRQCKLTELLFSNSFPSTSSGSSHAPRPQRATMIVAADPVGDFNATSQILRYSALAREITVPRIPSITASVFGGPPPRSTSGNSGSYQGQQGHDERATMERAAMEIARLSEEMDMLRAEVVAEREGREEAEARLVSAEERAMEIEAVVREEMWGEMEERFETELKRWKARWEEEKERGGEHLDRKVEVLVRGLGMEGEGKENHEGMEELEEENRALRAMVIRLQREVGGGSPTKRTGEPRDVLGHLGTQTSPVKGRVRKLGGRKWDFAAGEEGDEI</sequence>
<dbReference type="GO" id="GO:0007018">
    <property type="term" value="P:microtubule-based movement"/>
    <property type="evidence" value="ECO:0007669"/>
    <property type="project" value="InterPro"/>
</dbReference>
<dbReference type="Gene3D" id="3.40.850.10">
    <property type="entry name" value="Kinesin motor domain"/>
    <property type="match status" value="2"/>
</dbReference>
<dbReference type="SMART" id="SM00129">
    <property type="entry name" value="KISc"/>
    <property type="match status" value="1"/>
</dbReference>
<gene>
    <name evidence="9" type="ORF">VE01_05598</name>
</gene>
<dbReference type="GO" id="GO:0005634">
    <property type="term" value="C:nucleus"/>
    <property type="evidence" value="ECO:0007669"/>
    <property type="project" value="TreeGrafter"/>
</dbReference>
<dbReference type="FunFam" id="3.40.850.10:FF:000120">
    <property type="entry name" value="Kinesin family protein"/>
    <property type="match status" value="1"/>
</dbReference>
<dbReference type="SUPFAM" id="SSF52540">
    <property type="entry name" value="P-loop containing nucleoside triphosphate hydrolases"/>
    <property type="match status" value="1"/>
</dbReference>
<dbReference type="FunFam" id="3.40.850.10:FF:000091">
    <property type="entry name" value="Kinesin family protein"/>
    <property type="match status" value="1"/>
</dbReference>
<dbReference type="GO" id="GO:0005871">
    <property type="term" value="C:kinesin complex"/>
    <property type="evidence" value="ECO:0007669"/>
    <property type="project" value="TreeGrafter"/>
</dbReference>
<feature type="region of interest" description="Disordered" evidence="7">
    <location>
        <begin position="475"/>
        <end position="500"/>
    </location>
</feature>
<dbReference type="InterPro" id="IPR027417">
    <property type="entry name" value="P-loop_NTPase"/>
</dbReference>
<dbReference type="PRINTS" id="PR00380">
    <property type="entry name" value="KINESINHEAVY"/>
</dbReference>
<evidence type="ECO:0000256" key="5">
    <source>
        <dbReference type="PROSITE-ProRule" id="PRU00283"/>
    </source>
</evidence>
<evidence type="ECO:0000256" key="1">
    <source>
        <dbReference type="ARBA" id="ARBA00022701"/>
    </source>
</evidence>